<protein>
    <submittedName>
        <fullName evidence="1">Uncharacterized protein</fullName>
    </submittedName>
</protein>
<organism evidence="1 2">
    <name type="scientific">Aureimonas ureilytica</name>
    <dbReference type="NCBI Taxonomy" id="401562"/>
    <lineage>
        <taxon>Bacteria</taxon>
        <taxon>Pseudomonadati</taxon>
        <taxon>Pseudomonadota</taxon>
        <taxon>Alphaproteobacteria</taxon>
        <taxon>Hyphomicrobiales</taxon>
        <taxon>Aurantimonadaceae</taxon>
        <taxon>Aureimonas</taxon>
    </lineage>
</organism>
<sequence>MKRIAALSMIVTVLTAGLGFASPAGVSEPFRVRTVTMNGISGPAYYSRAAGTFRFLPPAPGSQMAALRAP</sequence>
<reference evidence="1 2" key="1">
    <citation type="journal article" date="2016" name="Front. Microbiol.">
        <title>Genomic Resource of Rice Seed Associated Bacteria.</title>
        <authorList>
            <person name="Midha S."/>
            <person name="Bansal K."/>
            <person name="Sharma S."/>
            <person name="Kumar N."/>
            <person name="Patil P.P."/>
            <person name="Chaudhry V."/>
            <person name="Patil P.B."/>
        </authorList>
    </citation>
    <scope>NUCLEOTIDE SEQUENCE [LARGE SCALE GENOMIC DNA]</scope>
    <source>
        <strain evidence="1 2">NS226</strain>
    </source>
</reference>
<dbReference type="RefSeq" id="WP_058635160.1">
    <property type="nucleotide sequence ID" value="NZ_LDPZ01000023.1"/>
</dbReference>
<dbReference type="OrthoDB" id="7908966at2"/>
<dbReference type="PATRIC" id="fig|401562.3.peg.1907"/>
<evidence type="ECO:0000313" key="2">
    <source>
        <dbReference type="Proteomes" id="UP000078272"/>
    </source>
</evidence>
<name>A0A175R8B7_9HYPH</name>
<comment type="caution">
    <text evidence="1">The sequence shown here is derived from an EMBL/GenBank/DDBJ whole genome shotgun (WGS) entry which is preliminary data.</text>
</comment>
<proteinExistence type="predicted"/>
<accession>A0A175R8B7</accession>
<dbReference type="Proteomes" id="UP000078272">
    <property type="component" value="Unassembled WGS sequence"/>
</dbReference>
<evidence type="ECO:0000313" key="1">
    <source>
        <dbReference type="EMBL" id="KTQ95250.1"/>
    </source>
</evidence>
<gene>
    <name evidence="1" type="ORF">NS226_11845</name>
</gene>
<dbReference type="EMBL" id="LDPZ01000023">
    <property type="protein sequence ID" value="KTQ95250.1"/>
    <property type="molecule type" value="Genomic_DNA"/>
</dbReference>
<dbReference type="AlphaFoldDB" id="A0A175R8B7"/>
<dbReference type="STRING" id="401562.NS365_16270"/>